<reference evidence="2 3" key="1">
    <citation type="submission" date="2018-06" db="EMBL/GenBank/DDBJ databases">
        <authorList>
            <consortium name="Pathogen Informatics"/>
            <person name="Doyle S."/>
        </authorList>
    </citation>
    <scope>NUCLEOTIDE SEQUENCE [LARGE SCALE GENOMIC DNA]</scope>
    <source>
        <strain evidence="2 3">NCTC13336</strain>
    </source>
</reference>
<dbReference type="GO" id="GO:0008237">
    <property type="term" value="F:metallopeptidase activity"/>
    <property type="evidence" value="ECO:0007669"/>
    <property type="project" value="InterPro"/>
</dbReference>
<evidence type="ECO:0000256" key="1">
    <source>
        <dbReference type="SAM" id="MobiDB-lite"/>
    </source>
</evidence>
<protein>
    <recommendedName>
        <fullName evidence="4">Matrixin</fullName>
    </recommendedName>
</protein>
<sequence>MSKDHEAAVTAALKQEFGEKNVYSQVPYRLVDSETGRLLDLGGIMDNIVIIEQNGRISLQLVEAKSTWAHQDALNSSFRHRNLLNQNQKDLYAKIASGKYKIQINENSKVGQDLVNELKRLNTLAKRGGKPGVGAFDANGLPNLEADIRLEMRVYLSKEDALKGSGGQKADGRIMLDHDRLKRPILALIGSGGGLIWLDGESSFPALLEAAKAYWRQWGVAESRLSGIRLLFQELPAGRAAHTDGEGTIWLSPDAAGAGWFVDPTPEAHEEYAMRGHHGRAAAGSPAARGLDALTVLIHETGHILGLNDNRMENSIMNERLAQGIRRLPAAPDALALGLRLSDSAFHGGTQRITAPLTQPGAARPHWRAAAAPSPFVPLAGKTARNAWQRSGRIVYEQSSAWLHEDSDGHSRLSQAFRLDPQHKVLHFTLEGGSLSANGGHTAPDAFEAALLDAATGRPLFANGLGRSDSLLNIQADGSESLAPNIRRIYHPDGSRSYHLDLSSYLAAQTAAQAPAGVWLSFDLLGFGAADSRIRIGNIGLSASLPEQPIHTDSGTTPPQRPSENDPAPADGSPAVPQRPSENSPAPADGSPTVAPQRPSENSPTPADNSPAVPQRPSENSPTPADNKPAVPQRPSENNPAPADGSPAIPIPVLGDILTLLTQSGQTAGGQWLWEQTLYTEAGGQAHYHFDYDTATPLLLKIYQGGTRLHQIEARQGQGSVRIPLIGSGRPELIAIHAAGLPADSGAASVPPAAEQAADAGRLTLRQQLGWLVLAAAALIALIARHQAVPLLPRKRRRQILLSGLPAGSVLSDGRRSHTVADTGQADLAGWQTGRLHLHLPAAAPQHIRLQLTLIGGSRTRCYEWLLNAHGGWETLPRRPLSASGKQLIAGTGSSIRLHLADLIQSNHP</sequence>
<proteinExistence type="predicted"/>
<evidence type="ECO:0000313" key="3">
    <source>
        <dbReference type="Proteomes" id="UP000254293"/>
    </source>
</evidence>
<evidence type="ECO:0000313" key="2">
    <source>
        <dbReference type="EMBL" id="STR00190.1"/>
    </source>
</evidence>
<feature type="compositionally biased region" description="Polar residues" evidence="1">
    <location>
        <begin position="599"/>
        <end position="608"/>
    </location>
</feature>
<keyword evidence="3" id="KW-1185">Reference proteome</keyword>
<organism evidence="2 3">
    <name type="scientific">Kingella potus</name>
    <dbReference type="NCBI Taxonomy" id="265175"/>
    <lineage>
        <taxon>Bacteria</taxon>
        <taxon>Pseudomonadati</taxon>
        <taxon>Pseudomonadota</taxon>
        <taxon>Betaproteobacteria</taxon>
        <taxon>Neisseriales</taxon>
        <taxon>Neisseriaceae</taxon>
        <taxon>Kingella</taxon>
    </lineage>
</organism>
<name>A0A377QZN1_9NEIS</name>
<dbReference type="AlphaFoldDB" id="A0A377QZN1"/>
<dbReference type="Proteomes" id="UP000254293">
    <property type="component" value="Unassembled WGS sequence"/>
</dbReference>
<dbReference type="EMBL" id="UGJJ01000001">
    <property type="protein sequence ID" value="STR00190.1"/>
    <property type="molecule type" value="Genomic_DNA"/>
</dbReference>
<dbReference type="RefSeq" id="WP_115307497.1">
    <property type="nucleotide sequence ID" value="NZ_UGJJ01000001.1"/>
</dbReference>
<accession>A0A377QZN1</accession>
<dbReference type="SUPFAM" id="SSF55486">
    <property type="entry name" value="Metalloproteases ('zincins'), catalytic domain"/>
    <property type="match status" value="1"/>
</dbReference>
<dbReference type="InterPro" id="IPR024079">
    <property type="entry name" value="MetalloPept_cat_dom_sf"/>
</dbReference>
<dbReference type="OrthoDB" id="8727478at2"/>
<gene>
    <name evidence="2" type="ORF">NCTC13336_00387</name>
</gene>
<dbReference type="Gene3D" id="3.40.390.10">
    <property type="entry name" value="Collagenase (Catalytic Domain)"/>
    <property type="match status" value="1"/>
</dbReference>
<evidence type="ECO:0008006" key="4">
    <source>
        <dbReference type="Google" id="ProtNLM"/>
    </source>
</evidence>
<feature type="region of interest" description="Disordered" evidence="1">
    <location>
        <begin position="544"/>
        <end position="648"/>
    </location>
</feature>